<dbReference type="PROSITE" id="PS51059">
    <property type="entry name" value="PARP_CATALYTIC"/>
    <property type="match status" value="1"/>
</dbReference>
<dbReference type="GO" id="GO:0005634">
    <property type="term" value="C:nucleus"/>
    <property type="evidence" value="ECO:0007669"/>
    <property type="project" value="TreeGrafter"/>
</dbReference>
<dbReference type="InterPro" id="IPR012317">
    <property type="entry name" value="Poly(ADP-ribose)pol_cat_dom"/>
</dbReference>
<sequence>MTCLHSNCQNEIIDDDIYLCDLHHKAWKSTGICGDVKLKNSILIVVPKTHPEFTKTKDKFLNDWTKQNAQDVRIEELYHIILSPAIVEKYKQYKSKIEKNRGTNNERTLYHGTDHSCTIISSNSNMLCKTDDCAGCGIIMNSFDINKVGVNRQNRSFQRLGQGLYFTPHSSKAHFYGHGGAKPLPVDPSRTCRIMFMTKVVLGNMWQPDQVAQNARSPPDGYDSTWGRVGHCPHGGATLNYEEYAVYNHEACLPTKYIVYSYTSTSE</sequence>
<protein>
    <recommendedName>
        <fullName evidence="1">Poly [ADP-ribose] polymerase</fullName>
        <shortName evidence="1">PARP</shortName>
        <ecNumber evidence="1">2.4.2.-</ecNumber>
    </recommendedName>
</protein>
<reference evidence="3 4" key="1">
    <citation type="journal article" date="2019" name="Environ. Microbiol.">
        <title>At the nexus of three kingdoms: the genome of the mycorrhizal fungus Gigaspora margarita provides insights into plant, endobacterial and fungal interactions.</title>
        <authorList>
            <person name="Venice F."/>
            <person name="Ghignone S."/>
            <person name="Salvioli di Fossalunga A."/>
            <person name="Amselem J."/>
            <person name="Novero M."/>
            <person name="Xianan X."/>
            <person name="Sedzielewska Toro K."/>
            <person name="Morin E."/>
            <person name="Lipzen A."/>
            <person name="Grigoriev I.V."/>
            <person name="Henrissat B."/>
            <person name="Martin F.M."/>
            <person name="Bonfante P."/>
        </authorList>
    </citation>
    <scope>NUCLEOTIDE SEQUENCE [LARGE SCALE GENOMIC DNA]</scope>
    <source>
        <strain evidence="3 4">BEG34</strain>
    </source>
</reference>
<dbReference type="SUPFAM" id="SSF56399">
    <property type="entry name" value="ADP-ribosylation"/>
    <property type="match status" value="1"/>
</dbReference>
<organism evidence="3 4">
    <name type="scientific">Gigaspora margarita</name>
    <dbReference type="NCBI Taxonomy" id="4874"/>
    <lineage>
        <taxon>Eukaryota</taxon>
        <taxon>Fungi</taxon>
        <taxon>Fungi incertae sedis</taxon>
        <taxon>Mucoromycota</taxon>
        <taxon>Glomeromycotina</taxon>
        <taxon>Glomeromycetes</taxon>
        <taxon>Diversisporales</taxon>
        <taxon>Gigasporaceae</taxon>
        <taxon>Gigaspora</taxon>
    </lineage>
</organism>
<keyword evidence="1" id="KW-0520">NAD</keyword>
<accession>A0A8H4AZN3</accession>
<dbReference type="GO" id="GO:0003950">
    <property type="term" value="F:NAD+ poly-ADP-ribosyltransferase activity"/>
    <property type="evidence" value="ECO:0007669"/>
    <property type="project" value="UniProtKB-UniRule"/>
</dbReference>
<keyword evidence="1" id="KW-0808">Transferase</keyword>
<comment type="caution">
    <text evidence="3">The sequence shown here is derived from an EMBL/GenBank/DDBJ whole genome shotgun (WGS) entry which is preliminary data.</text>
</comment>
<evidence type="ECO:0000259" key="2">
    <source>
        <dbReference type="PROSITE" id="PS51059"/>
    </source>
</evidence>
<dbReference type="InterPro" id="IPR051712">
    <property type="entry name" value="ARTD-AVP"/>
</dbReference>
<evidence type="ECO:0000313" key="3">
    <source>
        <dbReference type="EMBL" id="KAF0548104.1"/>
    </source>
</evidence>
<name>A0A8H4AZN3_GIGMA</name>
<dbReference type="Pfam" id="PF00644">
    <property type="entry name" value="PARP"/>
    <property type="match status" value="1"/>
</dbReference>
<gene>
    <name evidence="3" type="ORF">F8M41_026483</name>
</gene>
<dbReference type="EMBL" id="WTPW01000100">
    <property type="protein sequence ID" value="KAF0548104.1"/>
    <property type="molecule type" value="Genomic_DNA"/>
</dbReference>
<feature type="domain" description="PARP catalytic" evidence="2">
    <location>
        <begin position="28"/>
        <end position="267"/>
    </location>
</feature>
<dbReference type="PANTHER" id="PTHR45740">
    <property type="entry name" value="POLY [ADP-RIBOSE] POLYMERASE"/>
    <property type="match status" value="1"/>
</dbReference>
<dbReference type="PANTHER" id="PTHR45740:SF2">
    <property type="entry name" value="POLY [ADP-RIBOSE] POLYMERASE"/>
    <property type="match status" value="1"/>
</dbReference>
<dbReference type="EC" id="2.4.2.-" evidence="1"/>
<dbReference type="Gene3D" id="3.90.228.10">
    <property type="match status" value="1"/>
</dbReference>
<evidence type="ECO:0000256" key="1">
    <source>
        <dbReference type="RuleBase" id="RU362114"/>
    </source>
</evidence>
<evidence type="ECO:0000313" key="4">
    <source>
        <dbReference type="Proteomes" id="UP000439903"/>
    </source>
</evidence>
<proteinExistence type="predicted"/>
<dbReference type="GO" id="GO:1990404">
    <property type="term" value="F:NAD+-protein mono-ADP-ribosyltransferase activity"/>
    <property type="evidence" value="ECO:0007669"/>
    <property type="project" value="TreeGrafter"/>
</dbReference>
<keyword evidence="1" id="KW-0328">Glycosyltransferase</keyword>
<dbReference type="Proteomes" id="UP000439903">
    <property type="component" value="Unassembled WGS sequence"/>
</dbReference>
<keyword evidence="4" id="KW-1185">Reference proteome</keyword>
<dbReference type="OrthoDB" id="9514740at2759"/>
<dbReference type="AlphaFoldDB" id="A0A8H4AZN3"/>